<dbReference type="EMBL" id="AMFJ01000187">
    <property type="protein sequence ID" value="EKE29349.1"/>
    <property type="molecule type" value="Genomic_DNA"/>
</dbReference>
<feature type="coiled-coil region" evidence="8">
    <location>
        <begin position="13"/>
        <end position="70"/>
    </location>
</feature>
<evidence type="ECO:0000256" key="7">
    <source>
        <dbReference type="ARBA" id="ARBA00030776"/>
    </source>
</evidence>
<organism evidence="11">
    <name type="scientific">uncultured bacterium</name>
    <name type="common">gcode 4</name>
    <dbReference type="NCBI Taxonomy" id="1234023"/>
    <lineage>
        <taxon>Bacteria</taxon>
        <taxon>environmental samples</taxon>
    </lineage>
</organism>
<keyword evidence="3 8" id="KW-0805">Transcription regulation</keyword>
<dbReference type="InterPro" id="IPR001437">
    <property type="entry name" value="Tscrpt_elong_fac_GreA/B_C"/>
</dbReference>
<evidence type="ECO:0000256" key="5">
    <source>
        <dbReference type="ARBA" id="ARBA00023163"/>
    </source>
</evidence>
<evidence type="ECO:0000256" key="8">
    <source>
        <dbReference type="HAMAP-Rule" id="MF_00105"/>
    </source>
</evidence>
<keyword evidence="8" id="KW-0175">Coiled coil</keyword>
<dbReference type="GO" id="GO:0003677">
    <property type="term" value="F:DNA binding"/>
    <property type="evidence" value="ECO:0007669"/>
    <property type="project" value="UniProtKB-UniRule"/>
</dbReference>
<dbReference type="GO" id="GO:0070063">
    <property type="term" value="F:RNA polymerase binding"/>
    <property type="evidence" value="ECO:0007669"/>
    <property type="project" value="InterPro"/>
</dbReference>
<reference evidence="11" key="1">
    <citation type="journal article" date="2012" name="Science">
        <title>Fermentation, hydrogen, and sulfur metabolism in multiple uncultivated bacterial phyla.</title>
        <authorList>
            <person name="Wrighton K.C."/>
            <person name="Thomas B.C."/>
            <person name="Sharon I."/>
            <person name="Miller C.S."/>
            <person name="Castelle C.J."/>
            <person name="VerBerkmoes N.C."/>
            <person name="Wilkins M.J."/>
            <person name="Hettich R.L."/>
            <person name="Lipton M.S."/>
            <person name="Williams K.H."/>
            <person name="Long P.E."/>
            <person name="Banfield J.F."/>
        </authorList>
    </citation>
    <scope>NUCLEOTIDE SEQUENCE [LARGE SCALE GENOMIC DNA]</scope>
</reference>
<comment type="caution">
    <text evidence="11">The sequence shown here is derived from an EMBL/GenBank/DDBJ whole genome shotgun (WGS) entry which is preliminary data.</text>
</comment>
<name>K2GG37_9BACT</name>
<evidence type="ECO:0000259" key="9">
    <source>
        <dbReference type="Pfam" id="PF01272"/>
    </source>
</evidence>
<dbReference type="AlphaFoldDB" id="K2GG37"/>
<dbReference type="InterPro" id="IPR022691">
    <property type="entry name" value="Tscrpt_elong_fac_GreA/B_N"/>
</dbReference>
<dbReference type="FunFam" id="1.10.287.180:FF:000001">
    <property type="entry name" value="Transcription elongation factor GreA"/>
    <property type="match status" value="1"/>
</dbReference>
<dbReference type="PANTHER" id="PTHR30437:SF4">
    <property type="entry name" value="TRANSCRIPTION ELONGATION FACTOR GREA"/>
    <property type="match status" value="1"/>
</dbReference>
<evidence type="ECO:0000313" key="11">
    <source>
        <dbReference type="EMBL" id="EKE29349.1"/>
    </source>
</evidence>
<sequence length="162" mass="19214">MSAKKVLLTKEWLAEIQTELTFLKEEKRLHVAEKLKEAISYWDLSENSEYEDARNEQAQVELKIIELEDILKNYEIVENKDNWKKEKKVNIGSTVTIKHVSDSHKWDTEVYKIVGTTESDIYDNKISNESPMWKALLWHLVWELVSVKSPAWVFEYEILELK</sequence>
<keyword evidence="5 8" id="KW-0804">Transcription</keyword>
<gene>
    <name evidence="8" type="primary">greA</name>
    <name evidence="11" type="ORF">ACD_2C00187G0006</name>
</gene>
<dbReference type="GO" id="GO:0006354">
    <property type="term" value="P:DNA-templated transcription elongation"/>
    <property type="evidence" value="ECO:0007669"/>
    <property type="project" value="TreeGrafter"/>
</dbReference>
<evidence type="ECO:0000259" key="10">
    <source>
        <dbReference type="Pfam" id="PF03449"/>
    </source>
</evidence>
<comment type="similarity">
    <text evidence="1 8">Belongs to the GreA/GreB family.</text>
</comment>
<dbReference type="SUPFAM" id="SSF46557">
    <property type="entry name" value="GreA transcript cleavage protein, N-terminal domain"/>
    <property type="match status" value="1"/>
</dbReference>
<keyword evidence="4 8" id="KW-0238">DNA-binding</keyword>
<evidence type="ECO:0000256" key="2">
    <source>
        <dbReference type="ARBA" id="ARBA00013729"/>
    </source>
</evidence>
<dbReference type="Gene3D" id="3.10.50.30">
    <property type="entry name" value="Transcription elongation factor, GreA/GreB, C-terminal domain"/>
    <property type="match status" value="1"/>
</dbReference>
<dbReference type="Pfam" id="PF03449">
    <property type="entry name" value="GreA_GreB_N"/>
    <property type="match status" value="1"/>
</dbReference>
<feature type="domain" description="Transcription elongation factor GreA/GreB C-terminal" evidence="9">
    <location>
        <begin position="85"/>
        <end position="161"/>
    </location>
</feature>
<feature type="domain" description="Transcription elongation factor GreA/GreB N-terminal" evidence="10">
    <location>
        <begin position="7"/>
        <end position="76"/>
    </location>
</feature>
<dbReference type="NCBIfam" id="NF001263">
    <property type="entry name" value="PRK00226.1-4"/>
    <property type="match status" value="1"/>
</dbReference>
<comment type="function">
    <text evidence="6 8">Necessary for efficient RNA polymerase transcription elongation past template-encoded arresting sites. The arresting sites in DNA have the property of trapping a certain fraction of elongating RNA polymerases that pass through, resulting in locked ternary complexes. Cleavage of the nascent transcript by cleavage factors such as GreA or GreB allows the resumption of elongation from the new 3'terminus. GreA releases sequences of 2 to 3 nucleotides.</text>
</comment>
<dbReference type="InterPro" id="IPR028624">
    <property type="entry name" value="Tscrpt_elong_fac_GreA/B"/>
</dbReference>
<evidence type="ECO:0000256" key="3">
    <source>
        <dbReference type="ARBA" id="ARBA00023015"/>
    </source>
</evidence>
<dbReference type="Pfam" id="PF01272">
    <property type="entry name" value="GreA_GreB"/>
    <property type="match status" value="1"/>
</dbReference>
<accession>K2GG37</accession>
<evidence type="ECO:0000256" key="1">
    <source>
        <dbReference type="ARBA" id="ARBA00008213"/>
    </source>
</evidence>
<dbReference type="PANTHER" id="PTHR30437">
    <property type="entry name" value="TRANSCRIPTION ELONGATION FACTOR GREA"/>
    <property type="match status" value="1"/>
</dbReference>
<dbReference type="PIRSF" id="PIRSF006092">
    <property type="entry name" value="GreA_GreB"/>
    <property type="match status" value="1"/>
</dbReference>
<dbReference type="GO" id="GO:0032784">
    <property type="term" value="P:regulation of DNA-templated transcription elongation"/>
    <property type="evidence" value="ECO:0007669"/>
    <property type="project" value="UniProtKB-UniRule"/>
</dbReference>
<dbReference type="SUPFAM" id="SSF54534">
    <property type="entry name" value="FKBP-like"/>
    <property type="match status" value="1"/>
</dbReference>
<proteinExistence type="inferred from homology"/>
<protein>
    <recommendedName>
        <fullName evidence="2 8">Transcription elongation factor GreA</fullName>
    </recommendedName>
    <alternativeName>
        <fullName evidence="7 8">Transcript cleavage factor GreA</fullName>
    </alternativeName>
</protein>
<evidence type="ECO:0000256" key="6">
    <source>
        <dbReference type="ARBA" id="ARBA00024916"/>
    </source>
</evidence>
<dbReference type="Gene3D" id="1.10.287.180">
    <property type="entry name" value="Transcription elongation factor, GreA/GreB, N-terminal domain"/>
    <property type="match status" value="1"/>
</dbReference>
<dbReference type="InterPro" id="IPR036805">
    <property type="entry name" value="Tscrpt_elong_fac_GreA/B_N_sf"/>
</dbReference>
<dbReference type="InterPro" id="IPR023459">
    <property type="entry name" value="Tscrpt_elong_fac_GreA/B_fam"/>
</dbReference>
<dbReference type="InterPro" id="IPR036953">
    <property type="entry name" value="GreA/GreB_C_sf"/>
</dbReference>
<evidence type="ECO:0000256" key="4">
    <source>
        <dbReference type="ARBA" id="ARBA00023125"/>
    </source>
</evidence>
<dbReference type="HAMAP" id="MF_00105">
    <property type="entry name" value="GreA_GreB"/>
    <property type="match status" value="1"/>
</dbReference>